<reference evidence="2" key="2">
    <citation type="submission" date="2023-01" db="EMBL/GenBank/DDBJ databases">
        <authorList>
            <person name="Sun Q."/>
            <person name="Evtushenko L."/>
        </authorList>
    </citation>
    <scope>NUCLEOTIDE SEQUENCE</scope>
    <source>
        <strain evidence="2">VKM Ac-1401</strain>
    </source>
</reference>
<dbReference type="InterPro" id="IPR000073">
    <property type="entry name" value="AB_hydrolase_1"/>
</dbReference>
<dbReference type="PANTHER" id="PTHR43194">
    <property type="entry name" value="HYDROLASE ALPHA/BETA FOLD FAMILY"/>
    <property type="match status" value="1"/>
</dbReference>
<dbReference type="Proteomes" id="UP001142372">
    <property type="component" value="Unassembled WGS sequence"/>
</dbReference>
<dbReference type="PANTHER" id="PTHR43194:SF2">
    <property type="entry name" value="PEROXISOMAL MEMBRANE PROTEIN LPX1"/>
    <property type="match status" value="1"/>
</dbReference>
<gene>
    <name evidence="2" type="ORF">GCM10017584_08930</name>
</gene>
<proteinExistence type="predicted"/>
<reference evidence="2" key="1">
    <citation type="journal article" date="2014" name="Int. J. Syst. Evol. Microbiol.">
        <title>Complete genome sequence of Corynebacterium casei LMG S-19264T (=DSM 44701T), isolated from a smear-ripened cheese.</title>
        <authorList>
            <consortium name="US DOE Joint Genome Institute (JGI-PGF)"/>
            <person name="Walter F."/>
            <person name="Albersmeier A."/>
            <person name="Kalinowski J."/>
            <person name="Ruckert C."/>
        </authorList>
    </citation>
    <scope>NUCLEOTIDE SEQUENCE</scope>
    <source>
        <strain evidence="2">VKM Ac-1401</strain>
    </source>
</reference>
<evidence type="ECO:0000313" key="2">
    <source>
        <dbReference type="EMBL" id="GLJ75319.1"/>
    </source>
</evidence>
<dbReference type="Gene3D" id="3.40.50.1820">
    <property type="entry name" value="alpha/beta hydrolase"/>
    <property type="match status" value="1"/>
</dbReference>
<evidence type="ECO:0000259" key="1">
    <source>
        <dbReference type="Pfam" id="PF00561"/>
    </source>
</evidence>
<keyword evidence="2" id="KW-0378">Hydrolase</keyword>
<dbReference type="InterPro" id="IPR029058">
    <property type="entry name" value="AB_hydrolase_fold"/>
</dbReference>
<protein>
    <submittedName>
        <fullName evidence="2">Alpha/beta hydrolase</fullName>
    </submittedName>
</protein>
<accession>A0A9W6H7E9</accession>
<name>A0A9W6H7E9_9MICO</name>
<dbReference type="EMBL" id="BSEN01000003">
    <property type="protein sequence ID" value="GLJ75319.1"/>
    <property type="molecule type" value="Genomic_DNA"/>
</dbReference>
<comment type="caution">
    <text evidence="2">The sequence shown here is derived from an EMBL/GenBank/DDBJ whole genome shotgun (WGS) entry which is preliminary data.</text>
</comment>
<evidence type="ECO:0000313" key="3">
    <source>
        <dbReference type="Proteomes" id="UP001142372"/>
    </source>
</evidence>
<feature type="domain" description="AB hydrolase-1" evidence="1">
    <location>
        <begin position="30"/>
        <end position="294"/>
    </location>
</feature>
<dbReference type="GO" id="GO:0016787">
    <property type="term" value="F:hydrolase activity"/>
    <property type="evidence" value="ECO:0007669"/>
    <property type="project" value="UniProtKB-KW"/>
</dbReference>
<organism evidence="2 3">
    <name type="scientific">Leifsonia poae</name>
    <dbReference type="NCBI Taxonomy" id="110933"/>
    <lineage>
        <taxon>Bacteria</taxon>
        <taxon>Bacillati</taxon>
        <taxon>Actinomycetota</taxon>
        <taxon>Actinomycetes</taxon>
        <taxon>Micrococcales</taxon>
        <taxon>Microbacteriaceae</taxon>
        <taxon>Leifsonia</taxon>
    </lineage>
</organism>
<dbReference type="SUPFAM" id="SSF53474">
    <property type="entry name" value="alpha/beta-Hydrolases"/>
    <property type="match status" value="1"/>
</dbReference>
<dbReference type="Pfam" id="PF00561">
    <property type="entry name" value="Abhydrolase_1"/>
    <property type="match status" value="1"/>
</dbReference>
<dbReference type="AlphaFoldDB" id="A0A9W6H7E9"/>
<keyword evidence="3" id="KW-1185">Reference proteome</keyword>
<sequence>MGGMANLTFTLPSGRTIGVTTKGDPIAEKIVVFCHPAPGSSVFDPDPTVTATRNVHMLAFDRPAYGSSDPLPPGHWPSIAQSADDIAEYLREMNRDESEIGVNRPKTVGVVGWSAGGRVALALAARHPDVVDRVAIIATPAPNEEVPWIDPSLQQLSDHLATLTPDAALSQLTEMLASQAEAVAAPDEVGDVPLEMLGESPVDAAALARPGARDRLGMMLRDAFRQGAGGVAADILSYTARPWGFEFSDVAAKTLIVNGQGDPLAGNAHATWYQRALPDARVQMTPGVGHMVVFPAWGDVLAHVAPGTVRR</sequence>
<dbReference type="InterPro" id="IPR050228">
    <property type="entry name" value="Carboxylesterase_BioH"/>
</dbReference>